<dbReference type="SUPFAM" id="SSF52540">
    <property type="entry name" value="P-loop containing nucleoside triphosphate hydrolases"/>
    <property type="match status" value="1"/>
</dbReference>
<evidence type="ECO:0000259" key="8">
    <source>
        <dbReference type="PROSITE" id="PS50110"/>
    </source>
</evidence>
<dbReference type="InterPro" id="IPR058031">
    <property type="entry name" value="AAA_lid_NorR"/>
</dbReference>
<dbReference type="PROSITE" id="PS50045">
    <property type="entry name" value="SIGMA54_INTERACT_4"/>
    <property type="match status" value="1"/>
</dbReference>
<dbReference type="PRINTS" id="PR01590">
    <property type="entry name" value="HTHFIS"/>
</dbReference>
<dbReference type="Proteomes" id="UP000604243">
    <property type="component" value="Unassembled WGS sequence"/>
</dbReference>
<dbReference type="InterPro" id="IPR025944">
    <property type="entry name" value="Sigma_54_int_dom_CS"/>
</dbReference>
<keyword evidence="2" id="KW-0067">ATP-binding</keyword>
<dbReference type="SMART" id="SM00382">
    <property type="entry name" value="AAA"/>
    <property type="match status" value="1"/>
</dbReference>
<dbReference type="Gene3D" id="3.40.50.300">
    <property type="entry name" value="P-loop containing nucleotide triphosphate hydrolases"/>
    <property type="match status" value="1"/>
</dbReference>
<evidence type="ECO:0000313" key="9">
    <source>
        <dbReference type="EMBL" id="GHC30191.1"/>
    </source>
</evidence>
<dbReference type="SUPFAM" id="SSF52172">
    <property type="entry name" value="CheY-like"/>
    <property type="match status" value="1"/>
</dbReference>
<dbReference type="PANTHER" id="PTHR32071:SF117">
    <property type="entry name" value="PTS-DEPENDENT DIHYDROXYACETONE KINASE OPERON REGULATORY PROTEIN-RELATED"/>
    <property type="match status" value="1"/>
</dbReference>
<dbReference type="Gene3D" id="1.10.8.60">
    <property type="match status" value="1"/>
</dbReference>
<feature type="domain" description="Sigma-54 factor interaction" evidence="7">
    <location>
        <begin position="145"/>
        <end position="374"/>
    </location>
</feature>
<accession>A0ABQ3FME5</accession>
<gene>
    <name evidence="9" type="ORF">GCM10010082_25270</name>
</gene>
<dbReference type="EMBL" id="BMZM01000003">
    <property type="protein sequence ID" value="GHC30191.1"/>
    <property type="molecule type" value="Genomic_DNA"/>
</dbReference>
<dbReference type="InterPro" id="IPR025943">
    <property type="entry name" value="Sigma_54_int_dom_ATP-bd_2"/>
</dbReference>
<dbReference type="InterPro" id="IPR025662">
    <property type="entry name" value="Sigma_54_int_dom_ATP-bd_1"/>
</dbReference>
<keyword evidence="6" id="KW-0597">Phosphoprotein</keyword>
<feature type="domain" description="Response regulatory" evidence="8">
    <location>
        <begin position="4"/>
        <end position="122"/>
    </location>
</feature>
<evidence type="ECO:0000313" key="10">
    <source>
        <dbReference type="Proteomes" id="UP000604243"/>
    </source>
</evidence>
<comment type="caution">
    <text evidence="9">The sequence shown here is derived from an EMBL/GenBank/DDBJ whole genome shotgun (WGS) entry which is preliminary data.</text>
</comment>
<protein>
    <submittedName>
        <fullName evidence="9">Acetoacetate metabolism regulatory protein AtoC</fullName>
    </submittedName>
</protein>
<keyword evidence="1" id="KW-0547">Nucleotide-binding</keyword>
<keyword evidence="3" id="KW-0805">Transcription regulation</keyword>
<dbReference type="InterPro" id="IPR002078">
    <property type="entry name" value="Sigma_54_int"/>
</dbReference>
<dbReference type="PROSITE" id="PS00675">
    <property type="entry name" value="SIGMA54_INTERACT_1"/>
    <property type="match status" value="1"/>
</dbReference>
<dbReference type="RefSeq" id="WP_189518734.1">
    <property type="nucleotide sequence ID" value="NZ_BMZM01000003.1"/>
</dbReference>
<evidence type="ECO:0000256" key="4">
    <source>
        <dbReference type="ARBA" id="ARBA00023125"/>
    </source>
</evidence>
<feature type="modified residue" description="4-aspartylphosphate" evidence="6">
    <location>
        <position position="52"/>
    </location>
</feature>
<dbReference type="SMART" id="SM00448">
    <property type="entry name" value="REC"/>
    <property type="match status" value="1"/>
</dbReference>
<sequence>MTDRILIVEDDAAILELLTEELEEAGHVVTGIDTAERALTLSDTPFDIIISDIRLPGMDGMTLLDTLVQQSRAQQASRPAIIIITAFGSIEQAVNALQRGADDFLTKPLDLDQVRASVARLTRRQALTTHQQASGTRDTFHLDELSSCTPAMGRLFDQARTLAAQQAAVLIQGESGTGKELLAHALHREGPRRKGPFIAVNCASIAADVMESECFGHVKGAFTGAIANRRGLFQQAHGGTLFLDEVGDMPLALQARLLRVLQTHRVRPVGSEEEQQIDVRIVAATNRPLEELIEAGLFREDLFYRLETFSLTLPPLRERPDDITLLATHFIERYSREQGRSAMTLSPSALSLLWAYPFPGNVRELDNAILRAVTLARADMLEPDDFPERFRQAATSAPDSQDARTREWLSLEQMEQHYIKRVLDAVDGNKRRAADILGIGRKTLYRRLEERDTP</sequence>
<evidence type="ECO:0000256" key="3">
    <source>
        <dbReference type="ARBA" id="ARBA00023015"/>
    </source>
</evidence>
<dbReference type="SUPFAM" id="SSF46689">
    <property type="entry name" value="Homeodomain-like"/>
    <property type="match status" value="1"/>
</dbReference>
<keyword evidence="4" id="KW-0238">DNA-binding</keyword>
<dbReference type="InterPro" id="IPR009057">
    <property type="entry name" value="Homeodomain-like_sf"/>
</dbReference>
<reference evidence="10" key="1">
    <citation type="journal article" date="2019" name="Int. J. Syst. Evol. Microbiol.">
        <title>The Global Catalogue of Microorganisms (GCM) 10K type strain sequencing project: providing services to taxonomists for standard genome sequencing and annotation.</title>
        <authorList>
            <consortium name="The Broad Institute Genomics Platform"/>
            <consortium name="The Broad Institute Genome Sequencing Center for Infectious Disease"/>
            <person name="Wu L."/>
            <person name="Ma J."/>
        </authorList>
    </citation>
    <scope>NUCLEOTIDE SEQUENCE [LARGE SCALE GENOMIC DNA]</scope>
    <source>
        <strain evidence="10">KCTC 42082</strain>
    </source>
</reference>
<dbReference type="PROSITE" id="PS00688">
    <property type="entry name" value="SIGMA54_INTERACT_3"/>
    <property type="match status" value="1"/>
</dbReference>
<name>A0ABQ3FME5_9GAMM</name>
<dbReference type="Gene3D" id="1.10.10.60">
    <property type="entry name" value="Homeodomain-like"/>
    <property type="match status" value="1"/>
</dbReference>
<evidence type="ECO:0000259" key="7">
    <source>
        <dbReference type="PROSITE" id="PS50045"/>
    </source>
</evidence>
<dbReference type="InterPro" id="IPR027417">
    <property type="entry name" value="P-loop_NTPase"/>
</dbReference>
<keyword evidence="10" id="KW-1185">Reference proteome</keyword>
<dbReference type="InterPro" id="IPR003593">
    <property type="entry name" value="AAA+_ATPase"/>
</dbReference>
<dbReference type="PROSITE" id="PS50110">
    <property type="entry name" value="RESPONSE_REGULATORY"/>
    <property type="match status" value="1"/>
</dbReference>
<dbReference type="Pfam" id="PF00072">
    <property type="entry name" value="Response_reg"/>
    <property type="match status" value="1"/>
</dbReference>
<dbReference type="PANTHER" id="PTHR32071">
    <property type="entry name" value="TRANSCRIPTIONAL REGULATORY PROTEIN"/>
    <property type="match status" value="1"/>
</dbReference>
<proteinExistence type="predicted"/>
<dbReference type="Pfam" id="PF00158">
    <property type="entry name" value="Sigma54_activat"/>
    <property type="match status" value="1"/>
</dbReference>
<keyword evidence="5" id="KW-0804">Transcription</keyword>
<dbReference type="Pfam" id="PF25601">
    <property type="entry name" value="AAA_lid_14"/>
    <property type="match status" value="1"/>
</dbReference>
<dbReference type="InterPro" id="IPR002197">
    <property type="entry name" value="HTH_Fis"/>
</dbReference>
<dbReference type="CDD" id="cd00009">
    <property type="entry name" value="AAA"/>
    <property type="match status" value="1"/>
</dbReference>
<evidence type="ECO:0000256" key="6">
    <source>
        <dbReference type="PROSITE-ProRule" id="PRU00169"/>
    </source>
</evidence>
<evidence type="ECO:0000256" key="5">
    <source>
        <dbReference type="ARBA" id="ARBA00023163"/>
    </source>
</evidence>
<evidence type="ECO:0000256" key="1">
    <source>
        <dbReference type="ARBA" id="ARBA00022741"/>
    </source>
</evidence>
<dbReference type="Pfam" id="PF02954">
    <property type="entry name" value="HTH_8"/>
    <property type="match status" value="1"/>
</dbReference>
<organism evidence="9 10">
    <name type="scientific">Kushneria pakistanensis</name>
    <dbReference type="NCBI Taxonomy" id="1508770"/>
    <lineage>
        <taxon>Bacteria</taxon>
        <taxon>Pseudomonadati</taxon>
        <taxon>Pseudomonadota</taxon>
        <taxon>Gammaproteobacteria</taxon>
        <taxon>Oceanospirillales</taxon>
        <taxon>Halomonadaceae</taxon>
        <taxon>Kushneria</taxon>
    </lineage>
</organism>
<dbReference type="PROSITE" id="PS00676">
    <property type="entry name" value="SIGMA54_INTERACT_2"/>
    <property type="match status" value="1"/>
</dbReference>
<dbReference type="Gene3D" id="3.40.50.2300">
    <property type="match status" value="1"/>
</dbReference>
<dbReference type="InterPro" id="IPR001789">
    <property type="entry name" value="Sig_transdc_resp-reg_receiver"/>
</dbReference>
<dbReference type="InterPro" id="IPR011006">
    <property type="entry name" value="CheY-like_superfamily"/>
</dbReference>
<evidence type="ECO:0000256" key="2">
    <source>
        <dbReference type="ARBA" id="ARBA00022840"/>
    </source>
</evidence>